<dbReference type="InterPro" id="IPR036271">
    <property type="entry name" value="Tet_transcr_reg_TetR-rel_C_sf"/>
</dbReference>
<name>A0A326U638_THEHA</name>
<dbReference type="PANTHER" id="PTHR30055:SF234">
    <property type="entry name" value="HTH-TYPE TRANSCRIPTIONAL REGULATOR BETI"/>
    <property type="match status" value="1"/>
</dbReference>
<keyword evidence="1" id="KW-0805">Transcription regulation</keyword>
<comment type="caution">
    <text evidence="6">The sequence shown here is derived from an EMBL/GenBank/DDBJ whole genome shotgun (WGS) entry which is preliminary data.</text>
</comment>
<protein>
    <submittedName>
        <fullName evidence="6">TetR family transcriptional regulator</fullName>
    </submittedName>
</protein>
<proteinExistence type="predicted"/>
<dbReference type="SUPFAM" id="SSF46689">
    <property type="entry name" value="Homeodomain-like"/>
    <property type="match status" value="1"/>
</dbReference>
<dbReference type="Gene3D" id="1.10.10.60">
    <property type="entry name" value="Homeodomain-like"/>
    <property type="match status" value="1"/>
</dbReference>
<dbReference type="Proteomes" id="UP000248806">
    <property type="component" value="Unassembled WGS sequence"/>
</dbReference>
<evidence type="ECO:0000256" key="3">
    <source>
        <dbReference type="ARBA" id="ARBA00023163"/>
    </source>
</evidence>
<dbReference type="PROSITE" id="PS01081">
    <property type="entry name" value="HTH_TETR_1"/>
    <property type="match status" value="1"/>
</dbReference>
<reference evidence="6 7" key="1">
    <citation type="submission" date="2018-06" db="EMBL/GenBank/DDBJ databases">
        <title>Genomic Encyclopedia of Archaeal and Bacterial Type Strains, Phase II (KMG-II): from individual species to whole genera.</title>
        <authorList>
            <person name="Goeker M."/>
        </authorList>
    </citation>
    <scope>NUCLEOTIDE SEQUENCE [LARGE SCALE GENOMIC DNA]</scope>
    <source>
        <strain evidence="6 7">ATCC BAA-1881</strain>
    </source>
</reference>
<dbReference type="GO" id="GO:0000976">
    <property type="term" value="F:transcription cis-regulatory region binding"/>
    <property type="evidence" value="ECO:0007669"/>
    <property type="project" value="TreeGrafter"/>
</dbReference>
<evidence type="ECO:0000313" key="6">
    <source>
        <dbReference type="EMBL" id="PZW28020.1"/>
    </source>
</evidence>
<dbReference type="AlphaFoldDB" id="A0A326U638"/>
<keyword evidence="7" id="KW-1185">Reference proteome</keyword>
<evidence type="ECO:0000256" key="1">
    <source>
        <dbReference type="ARBA" id="ARBA00023015"/>
    </source>
</evidence>
<dbReference type="InterPro" id="IPR050109">
    <property type="entry name" value="HTH-type_TetR-like_transc_reg"/>
</dbReference>
<dbReference type="OrthoDB" id="9808476at2"/>
<dbReference type="InterPro" id="IPR009057">
    <property type="entry name" value="Homeodomain-like_sf"/>
</dbReference>
<evidence type="ECO:0000256" key="4">
    <source>
        <dbReference type="PROSITE-ProRule" id="PRU00335"/>
    </source>
</evidence>
<dbReference type="RefSeq" id="WP_111323763.1">
    <property type="nucleotide sequence ID" value="NZ_BIFX01000003.1"/>
</dbReference>
<organism evidence="6 7">
    <name type="scientific">Thermosporothrix hazakensis</name>
    <dbReference type="NCBI Taxonomy" id="644383"/>
    <lineage>
        <taxon>Bacteria</taxon>
        <taxon>Bacillati</taxon>
        <taxon>Chloroflexota</taxon>
        <taxon>Ktedonobacteria</taxon>
        <taxon>Ktedonobacterales</taxon>
        <taxon>Thermosporotrichaceae</taxon>
        <taxon>Thermosporothrix</taxon>
    </lineage>
</organism>
<dbReference type="EMBL" id="QKUF01000011">
    <property type="protein sequence ID" value="PZW28020.1"/>
    <property type="molecule type" value="Genomic_DNA"/>
</dbReference>
<gene>
    <name evidence="6" type="ORF">EI42_03398</name>
</gene>
<dbReference type="Pfam" id="PF00440">
    <property type="entry name" value="TetR_N"/>
    <property type="match status" value="1"/>
</dbReference>
<keyword evidence="3" id="KW-0804">Transcription</keyword>
<dbReference type="InterPro" id="IPR023772">
    <property type="entry name" value="DNA-bd_HTH_TetR-type_CS"/>
</dbReference>
<dbReference type="PRINTS" id="PR00455">
    <property type="entry name" value="HTHTETR"/>
</dbReference>
<dbReference type="InterPro" id="IPR001647">
    <property type="entry name" value="HTH_TetR"/>
</dbReference>
<sequence>MAEKKMRMKGSERRAFIIEQAKKVFARSSYADASTGELARASEVTEPMLYKHFGSKKALFLAVIQTASAAFFCRFRKRVQQRAEHDLLEALSSILLDYRAAALSDPDDVFVRLHSSVETSDPDIQTLVRSQMQDVYQAIFELLKRAQEQGVLPASLDLNAATWGYLSFFFAIEYRAKLGIFASFNEETIREVNRLWLQGLRQG</sequence>
<evidence type="ECO:0000259" key="5">
    <source>
        <dbReference type="PROSITE" id="PS50977"/>
    </source>
</evidence>
<evidence type="ECO:0000313" key="7">
    <source>
        <dbReference type="Proteomes" id="UP000248806"/>
    </source>
</evidence>
<feature type="domain" description="HTH tetR-type" evidence="5">
    <location>
        <begin position="11"/>
        <end position="71"/>
    </location>
</feature>
<dbReference type="GO" id="GO:0003700">
    <property type="term" value="F:DNA-binding transcription factor activity"/>
    <property type="evidence" value="ECO:0007669"/>
    <property type="project" value="TreeGrafter"/>
</dbReference>
<dbReference type="SUPFAM" id="SSF48498">
    <property type="entry name" value="Tetracyclin repressor-like, C-terminal domain"/>
    <property type="match status" value="1"/>
</dbReference>
<dbReference type="PROSITE" id="PS50977">
    <property type="entry name" value="HTH_TETR_2"/>
    <property type="match status" value="1"/>
</dbReference>
<evidence type="ECO:0000256" key="2">
    <source>
        <dbReference type="ARBA" id="ARBA00023125"/>
    </source>
</evidence>
<feature type="DNA-binding region" description="H-T-H motif" evidence="4">
    <location>
        <begin position="34"/>
        <end position="53"/>
    </location>
</feature>
<keyword evidence="2 4" id="KW-0238">DNA-binding</keyword>
<dbReference type="Gene3D" id="1.10.357.10">
    <property type="entry name" value="Tetracycline Repressor, domain 2"/>
    <property type="match status" value="1"/>
</dbReference>
<accession>A0A326U638</accession>
<dbReference type="PANTHER" id="PTHR30055">
    <property type="entry name" value="HTH-TYPE TRANSCRIPTIONAL REGULATOR RUTR"/>
    <property type="match status" value="1"/>
</dbReference>